<feature type="short sequence motif" description="DGA/G" evidence="5">
    <location>
        <begin position="1273"/>
        <end position="1275"/>
    </location>
</feature>
<evidence type="ECO:0000256" key="5">
    <source>
        <dbReference type="PROSITE-ProRule" id="PRU01161"/>
    </source>
</evidence>
<keyword evidence="4" id="KW-0479">Metal-binding</keyword>
<dbReference type="InterPro" id="IPR002641">
    <property type="entry name" value="PNPLA_dom"/>
</dbReference>
<feature type="compositionally biased region" description="Polar residues" evidence="6">
    <location>
        <begin position="308"/>
        <end position="320"/>
    </location>
</feature>
<dbReference type="PROSITE" id="PS50089">
    <property type="entry name" value="ZF_RING_2"/>
    <property type="match status" value="1"/>
</dbReference>
<gene>
    <name evidence="9" type="ORF">PV10_05486</name>
</gene>
<dbReference type="PANTHER" id="PTHR24185">
    <property type="entry name" value="CALCIUM-INDEPENDENT PHOSPHOLIPASE A2-GAMMA"/>
    <property type="match status" value="1"/>
</dbReference>
<evidence type="ECO:0008006" key="11">
    <source>
        <dbReference type="Google" id="ProtNLM"/>
    </source>
</evidence>
<dbReference type="CDD" id="cd07199">
    <property type="entry name" value="Pat17_PNPLA8_PNPLA9_like"/>
    <property type="match status" value="1"/>
</dbReference>
<evidence type="ECO:0000259" key="8">
    <source>
        <dbReference type="PROSITE" id="PS51635"/>
    </source>
</evidence>
<evidence type="ECO:0000256" key="2">
    <source>
        <dbReference type="ARBA" id="ARBA00022963"/>
    </source>
</evidence>
<dbReference type="CDD" id="cd16449">
    <property type="entry name" value="RING-HC"/>
    <property type="match status" value="1"/>
</dbReference>
<evidence type="ECO:0000313" key="9">
    <source>
        <dbReference type="EMBL" id="KIV90882.1"/>
    </source>
</evidence>
<reference evidence="9 10" key="1">
    <citation type="submission" date="2015-01" db="EMBL/GenBank/DDBJ databases">
        <title>The Genome Sequence of Exophiala mesophila CBS40295.</title>
        <authorList>
            <consortium name="The Broad Institute Genomics Platform"/>
            <person name="Cuomo C."/>
            <person name="de Hoog S."/>
            <person name="Gorbushina A."/>
            <person name="Stielow B."/>
            <person name="Teixiera M."/>
            <person name="Abouelleil A."/>
            <person name="Chapman S.B."/>
            <person name="Priest M."/>
            <person name="Young S.K."/>
            <person name="Wortman J."/>
            <person name="Nusbaum C."/>
            <person name="Birren B."/>
        </authorList>
    </citation>
    <scope>NUCLEOTIDE SEQUENCE [LARGE SCALE GENOMIC DNA]</scope>
    <source>
        <strain evidence="9 10">CBS 40295</strain>
    </source>
</reference>
<feature type="compositionally biased region" description="Low complexity" evidence="6">
    <location>
        <begin position="355"/>
        <end position="366"/>
    </location>
</feature>
<keyword evidence="4" id="KW-0862">Zinc</keyword>
<feature type="compositionally biased region" description="Polar residues" evidence="6">
    <location>
        <begin position="270"/>
        <end position="301"/>
    </location>
</feature>
<evidence type="ECO:0000256" key="3">
    <source>
        <dbReference type="ARBA" id="ARBA00023098"/>
    </source>
</evidence>
<dbReference type="GO" id="GO:0019369">
    <property type="term" value="P:arachidonate metabolic process"/>
    <property type="evidence" value="ECO:0007669"/>
    <property type="project" value="TreeGrafter"/>
</dbReference>
<dbReference type="EMBL" id="KN847523">
    <property type="protein sequence ID" value="KIV90882.1"/>
    <property type="molecule type" value="Genomic_DNA"/>
</dbReference>
<dbReference type="GO" id="GO:0046486">
    <property type="term" value="P:glycerolipid metabolic process"/>
    <property type="evidence" value="ECO:0007669"/>
    <property type="project" value="UniProtKB-ARBA"/>
</dbReference>
<feature type="short sequence motif" description="GXSXG" evidence="5">
    <location>
        <begin position="1115"/>
        <end position="1119"/>
    </location>
</feature>
<organism evidence="9 10">
    <name type="scientific">Exophiala mesophila</name>
    <name type="common">Black yeast-like fungus</name>
    <dbReference type="NCBI Taxonomy" id="212818"/>
    <lineage>
        <taxon>Eukaryota</taxon>
        <taxon>Fungi</taxon>
        <taxon>Dikarya</taxon>
        <taxon>Ascomycota</taxon>
        <taxon>Pezizomycotina</taxon>
        <taxon>Eurotiomycetes</taxon>
        <taxon>Chaetothyriomycetidae</taxon>
        <taxon>Chaetothyriales</taxon>
        <taxon>Herpotrichiellaceae</taxon>
        <taxon>Exophiala</taxon>
    </lineage>
</organism>
<evidence type="ECO:0000256" key="1">
    <source>
        <dbReference type="ARBA" id="ARBA00022801"/>
    </source>
</evidence>
<dbReference type="OrthoDB" id="4145609at2759"/>
<dbReference type="Proteomes" id="UP000054302">
    <property type="component" value="Unassembled WGS sequence"/>
</dbReference>
<accession>A0A0D1Z7Z0</accession>
<evidence type="ECO:0000259" key="7">
    <source>
        <dbReference type="PROSITE" id="PS50089"/>
    </source>
</evidence>
<dbReference type="HOGENOM" id="CLU_259591_0_0_1"/>
<dbReference type="RefSeq" id="XP_016222456.1">
    <property type="nucleotide sequence ID" value="XM_016370163.1"/>
</dbReference>
<dbReference type="CDD" id="cd19757">
    <property type="entry name" value="Bbox1"/>
    <property type="match status" value="1"/>
</dbReference>
<feature type="compositionally biased region" description="Basic and acidic residues" evidence="6">
    <location>
        <begin position="246"/>
        <end position="256"/>
    </location>
</feature>
<sequence>MPHTNPQVDRSASLRGSHSLLSPFLLRAPYYLSFAFSDPSPRLLYPATSDLCYVYTTPGSARGLRGYFLGDNPKIDLNPPTRAPPSQPYPHSDVSPGDPSLLAIKDGGSVKSPRRSSASTSRYEEHGVIDKSDYTPVLQGLQFNSVSITTDRTTNTGPAELDGTPTLPSKHGNASRCYGQVESEADRIRRARKSQMEAMALARGQQRIAATPMPNTAEQIRLDERLATQFSLEEMASFPTVDISRQHDDIPFDRSSPETYQIPLPPLPSVYSNFQSQRNNTPDTVTLGGSSMYTPNVNDSPTVGRATLNVTTSTRQQQSPDPHFRTFLGKSPDEHISKPSNLPKNDRLENDKGVNSSSSPRNPENPLSYTAFCDQCELEREDVSFCPVCSFNYCAEHWDSQMLHRSRRPTTGIPHEKTNPHVATQILSIIEPCSDEVLQESLHRADEETTWFGVLPDQAGRLSLHDFGRYEDFLSESTFSPRSGQYPSLISFIGKTGAGKSTIVKGLVQLFSASIQSGMPQTPVVGMPQHQEIPTSGEVHLFWDPVSLHTNRPMLYADCEGLGAGSQEPMSARATANGSGVNVNRSNQYLDTSLHRVMQSGMPGSLNTPPGWASASGKNFRGVTRAITWAQTQGQHNREFIVENLYPRLLYTFSDIGEIQRLIKWAASAIEKSSNQPILPFAIIIINAVDSQTDRNLYDVGNATQKLLDGLSQAIHQNPEFRNWASFWRENFEQDIDTTKELLLRYYTDFRVVFVPEKGQPALVFQQYQALRNEIQSAVSRSQSRRLNARLLLNSEQLNPYLQFAFEHFSRTLETPFDFVRTSSAFEEFNSNSSPVLCLVKAYTAAFQAGSGCLDIFVSISPLVGSAIILDMARRELPGSPNANFPRYVQQLKQAMRSFRDEEWPCEARHPKSGERCIVVLARHNTVGHQLADGRIEQDIDPESVFIDAVYDILLKLYRVLMSSTRERGLSSPIAEKQIAFENHHRLTIQGETCEFFRDEKLLQSQIICLCCIFGLPSHPLLCGHVLCDQCFLAHGKFVGENVLQIVSCPICLKSWNHGRDVVKITRKPPSAGLRILSLDGGGIRALVDPVILGIIEDKIGMNIPIQEFFDLIVGTSGGGIVALAIGEKDMSVAAATDMFKVFAGRAFSRRRGSRLPLIGRIIQLKYQSQYHTQGLEKSLKESFGTEYLFGGPRTTQSSSRCKVAVTTTDTSGEARLLANYNRAGQPNTPYILQRFDKLAQEVKIWEAGRATSAAPGYFKGLYLSSNGHTYWDGAPKFNNPILAADLERQQIWPESRNQLPDIMLSLGTGFFPDSRTQRGEAGP</sequence>
<name>A0A0D1Z7Z0_EXOME</name>
<feature type="region of interest" description="Disordered" evidence="6">
    <location>
        <begin position="246"/>
        <end position="366"/>
    </location>
</feature>
<dbReference type="VEuPathDB" id="FungiDB:PV10_05486"/>
<dbReference type="Gene3D" id="3.40.1090.10">
    <property type="entry name" value="Cytosolic phospholipase A2 catalytic domain"/>
    <property type="match status" value="1"/>
</dbReference>
<dbReference type="STRING" id="212818.A0A0D1Z7Z0"/>
<keyword evidence="10" id="KW-1185">Reference proteome</keyword>
<dbReference type="Pfam" id="PF01734">
    <property type="entry name" value="Patatin"/>
    <property type="match status" value="1"/>
</dbReference>
<dbReference type="GO" id="GO:0016020">
    <property type="term" value="C:membrane"/>
    <property type="evidence" value="ECO:0007669"/>
    <property type="project" value="TreeGrafter"/>
</dbReference>
<dbReference type="PROSITE" id="PS51635">
    <property type="entry name" value="PNPLA"/>
    <property type="match status" value="1"/>
</dbReference>
<keyword evidence="1 5" id="KW-0378">Hydrolase</keyword>
<protein>
    <recommendedName>
        <fullName evidence="11">RING-type domain-containing protein</fullName>
    </recommendedName>
</protein>
<dbReference type="SUPFAM" id="SSF52151">
    <property type="entry name" value="FabD/lysophospholipase-like"/>
    <property type="match status" value="1"/>
</dbReference>
<proteinExistence type="predicted"/>
<evidence type="ECO:0000256" key="6">
    <source>
        <dbReference type="SAM" id="MobiDB-lite"/>
    </source>
</evidence>
<feature type="active site" description="Nucleophile" evidence="5">
    <location>
        <position position="1117"/>
    </location>
</feature>
<dbReference type="GO" id="GO:0008270">
    <property type="term" value="F:zinc ion binding"/>
    <property type="evidence" value="ECO:0007669"/>
    <property type="project" value="UniProtKB-KW"/>
</dbReference>
<feature type="active site" description="Proton acceptor" evidence="5">
    <location>
        <position position="1273"/>
    </location>
</feature>
<keyword evidence="3 5" id="KW-0443">Lipid metabolism</keyword>
<evidence type="ECO:0000256" key="4">
    <source>
        <dbReference type="PROSITE-ProRule" id="PRU00175"/>
    </source>
</evidence>
<feature type="region of interest" description="Disordered" evidence="6">
    <location>
        <begin position="149"/>
        <end position="181"/>
    </location>
</feature>
<comment type="caution">
    <text evidence="5">Lacks conserved residue(s) required for the propagation of feature annotation.</text>
</comment>
<evidence type="ECO:0000313" key="10">
    <source>
        <dbReference type="Proteomes" id="UP000054302"/>
    </source>
</evidence>
<dbReference type="InterPro" id="IPR016035">
    <property type="entry name" value="Acyl_Trfase/lysoPLipase"/>
</dbReference>
<dbReference type="PANTHER" id="PTHR24185:SF1">
    <property type="entry name" value="CALCIUM-INDEPENDENT PHOSPHOLIPASE A2-GAMMA"/>
    <property type="match status" value="1"/>
</dbReference>
<keyword evidence="4" id="KW-0863">Zinc-finger</keyword>
<feature type="domain" description="PNPLA" evidence="8">
    <location>
        <begin position="1077"/>
        <end position="1286"/>
    </location>
</feature>
<dbReference type="GeneID" id="27323331"/>
<dbReference type="InterPro" id="IPR001841">
    <property type="entry name" value="Znf_RING"/>
</dbReference>
<dbReference type="GO" id="GO:0016042">
    <property type="term" value="P:lipid catabolic process"/>
    <property type="evidence" value="ECO:0007669"/>
    <property type="project" value="UniProtKB-UniRule"/>
</dbReference>
<dbReference type="GO" id="GO:0047499">
    <property type="term" value="F:calcium-independent phospholipase A2 activity"/>
    <property type="evidence" value="ECO:0007669"/>
    <property type="project" value="TreeGrafter"/>
</dbReference>
<feature type="region of interest" description="Disordered" evidence="6">
    <location>
        <begin position="72"/>
        <end position="124"/>
    </location>
</feature>
<keyword evidence="2 5" id="KW-0442">Lipid degradation</keyword>
<feature type="domain" description="RING-type" evidence="7">
    <location>
        <begin position="1009"/>
        <end position="1052"/>
    </location>
</feature>